<name>A0A7S4CZ42_9EUGL</name>
<feature type="signal peptide" evidence="1">
    <location>
        <begin position="1"/>
        <end position="21"/>
    </location>
</feature>
<evidence type="ECO:0008006" key="3">
    <source>
        <dbReference type="Google" id="ProtNLM"/>
    </source>
</evidence>
<evidence type="ECO:0000256" key="1">
    <source>
        <dbReference type="SAM" id="SignalP"/>
    </source>
</evidence>
<protein>
    <recommendedName>
        <fullName evidence="3">Secreted protein</fullName>
    </recommendedName>
</protein>
<sequence length="114" mass="12517">MWEWTPVHSLTLVLCAGLSESMPHKVWQGTAPHEYVPGHSPTQVSLLPFWLQLNAVRRLSALKCWSQIRPAALLDGQLGTCGIQLQHNIPTCNNNDIRIQLVPGTGPSMATLIG</sequence>
<organism evidence="2">
    <name type="scientific">Eutreptiella gymnastica</name>
    <dbReference type="NCBI Taxonomy" id="73025"/>
    <lineage>
        <taxon>Eukaryota</taxon>
        <taxon>Discoba</taxon>
        <taxon>Euglenozoa</taxon>
        <taxon>Euglenida</taxon>
        <taxon>Spirocuta</taxon>
        <taxon>Euglenophyceae</taxon>
        <taxon>Eutreptiales</taxon>
        <taxon>Eutreptiaceae</taxon>
        <taxon>Eutreptiella</taxon>
    </lineage>
</organism>
<proteinExistence type="predicted"/>
<evidence type="ECO:0000313" key="2">
    <source>
        <dbReference type="EMBL" id="CAE0810838.1"/>
    </source>
</evidence>
<accession>A0A7S4CZ42</accession>
<feature type="chain" id="PRO_5030943692" description="Secreted protein" evidence="1">
    <location>
        <begin position="22"/>
        <end position="114"/>
    </location>
</feature>
<keyword evidence="1" id="KW-0732">Signal</keyword>
<dbReference type="AlphaFoldDB" id="A0A7S4CZ42"/>
<reference evidence="2" key="1">
    <citation type="submission" date="2021-01" db="EMBL/GenBank/DDBJ databases">
        <authorList>
            <person name="Corre E."/>
            <person name="Pelletier E."/>
            <person name="Niang G."/>
            <person name="Scheremetjew M."/>
            <person name="Finn R."/>
            <person name="Kale V."/>
            <person name="Holt S."/>
            <person name="Cochrane G."/>
            <person name="Meng A."/>
            <person name="Brown T."/>
            <person name="Cohen L."/>
        </authorList>
    </citation>
    <scope>NUCLEOTIDE SEQUENCE</scope>
    <source>
        <strain evidence="2">CCMP1594</strain>
    </source>
</reference>
<gene>
    <name evidence="2" type="ORF">EGYM00163_LOCUS21985</name>
</gene>
<dbReference type="EMBL" id="HBJA01062203">
    <property type="protein sequence ID" value="CAE0810838.1"/>
    <property type="molecule type" value="Transcribed_RNA"/>
</dbReference>